<comment type="subcellular location">
    <subcellularLocation>
        <location evidence="4">Cytoplasm</location>
    </subcellularLocation>
</comment>
<comment type="catalytic activity">
    <reaction evidence="4">
        <text>[thioredoxin]-disulfide + sulfite + AMP + 2 H(+) = adenosine 5'-phosphosulfate + [thioredoxin]-dithiol</text>
        <dbReference type="Rhea" id="RHEA:21976"/>
        <dbReference type="Rhea" id="RHEA-COMP:10698"/>
        <dbReference type="Rhea" id="RHEA-COMP:10700"/>
        <dbReference type="ChEBI" id="CHEBI:15378"/>
        <dbReference type="ChEBI" id="CHEBI:17359"/>
        <dbReference type="ChEBI" id="CHEBI:29950"/>
        <dbReference type="ChEBI" id="CHEBI:50058"/>
        <dbReference type="ChEBI" id="CHEBI:58243"/>
        <dbReference type="ChEBI" id="CHEBI:456215"/>
        <dbReference type="EC" id="1.8.4.10"/>
    </reaction>
</comment>
<dbReference type="CDD" id="cd23945">
    <property type="entry name" value="PAPS_reductase"/>
    <property type="match status" value="1"/>
</dbReference>
<name>A0A6S6QKL7_9HYPH</name>
<dbReference type="EMBL" id="AP023361">
    <property type="protein sequence ID" value="BCJ91853.1"/>
    <property type="molecule type" value="Genomic_DNA"/>
</dbReference>
<evidence type="ECO:0000256" key="4">
    <source>
        <dbReference type="HAMAP-Rule" id="MF_00063"/>
    </source>
</evidence>
<dbReference type="GO" id="GO:0046872">
    <property type="term" value="F:metal ion binding"/>
    <property type="evidence" value="ECO:0007669"/>
    <property type="project" value="UniProtKB-KW"/>
</dbReference>
<comment type="pathway">
    <text evidence="3 4">Sulfur metabolism; hydrogen sulfide biosynthesis; sulfite from sulfate.</text>
</comment>
<dbReference type="GO" id="GO:0051539">
    <property type="term" value="F:4 iron, 4 sulfur cluster binding"/>
    <property type="evidence" value="ECO:0007669"/>
    <property type="project" value="UniProtKB-UniRule"/>
</dbReference>
<keyword evidence="4" id="KW-0411">Iron-sulfur</keyword>
<dbReference type="EC" id="1.8.4.10" evidence="4"/>
<comment type="similarity">
    <text evidence="1 4">Belongs to the PAPS reductase family. CysH subfamily.</text>
</comment>
<feature type="active site" description="Nucleophile; cysteine thiosulfonate intermediate" evidence="4">
    <location>
        <position position="233"/>
    </location>
</feature>
<feature type="binding site" evidence="4">
    <location>
        <position position="126"/>
    </location>
    <ligand>
        <name>[4Fe-4S] cluster</name>
        <dbReference type="ChEBI" id="CHEBI:49883"/>
    </ligand>
</feature>
<dbReference type="GO" id="GO:0019379">
    <property type="term" value="P:sulfate assimilation, phosphoadenylyl sulfate reduction by phosphoadenylyl-sulfate reductase (thioredoxin)"/>
    <property type="evidence" value="ECO:0007669"/>
    <property type="project" value="UniProtKB-UniRule"/>
</dbReference>
<feature type="binding site" evidence="4">
    <location>
        <position position="207"/>
    </location>
    <ligand>
        <name>[4Fe-4S] cluster</name>
        <dbReference type="ChEBI" id="CHEBI:49883"/>
    </ligand>
</feature>
<reference evidence="6 7" key="1">
    <citation type="submission" date="2020-08" db="EMBL/GenBank/DDBJ databases">
        <title>Genome sequence of Rhizobiales bacterium strain IZ6.</title>
        <authorList>
            <person name="Nakai R."/>
            <person name="Naganuma T."/>
        </authorList>
    </citation>
    <scope>NUCLEOTIDE SEQUENCE [LARGE SCALE GENOMIC DNA]</scope>
    <source>
        <strain evidence="6 7">IZ6</strain>
    </source>
</reference>
<feature type="binding site" evidence="4">
    <location>
        <position position="127"/>
    </location>
    <ligand>
        <name>[4Fe-4S] cluster</name>
        <dbReference type="ChEBI" id="CHEBI:49883"/>
    </ligand>
</feature>
<evidence type="ECO:0000256" key="1">
    <source>
        <dbReference type="ARBA" id="ARBA00009732"/>
    </source>
</evidence>
<keyword evidence="4" id="KW-0408">Iron</keyword>
<dbReference type="HAMAP" id="MF_00063">
    <property type="entry name" value="CysH"/>
    <property type="match status" value="1"/>
</dbReference>
<dbReference type="NCBIfam" id="NF002537">
    <property type="entry name" value="PRK02090.1"/>
    <property type="match status" value="1"/>
</dbReference>
<dbReference type="PIRSF" id="PIRSF000857">
    <property type="entry name" value="PAPS_reductase"/>
    <property type="match status" value="1"/>
</dbReference>
<dbReference type="Gene3D" id="3.40.50.620">
    <property type="entry name" value="HUPs"/>
    <property type="match status" value="1"/>
</dbReference>
<evidence type="ECO:0000259" key="5">
    <source>
        <dbReference type="Pfam" id="PF01507"/>
    </source>
</evidence>
<accession>A0A6S6QKL7</accession>
<dbReference type="InterPro" id="IPR014729">
    <property type="entry name" value="Rossmann-like_a/b/a_fold"/>
</dbReference>
<keyword evidence="4" id="KW-0479">Metal-binding</keyword>
<dbReference type="InterPro" id="IPR004511">
    <property type="entry name" value="PAPS/APS_Rdtase"/>
</dbReference>
<dbReference type="Proteomes" id="UP000515317">
    <property type="component" value="Chromosome"/>
</dbReference>
<comment type="function">
    <text evidence="4">Catalyzes the formation of sulfite from adenosine 5'-phosphosulfate (APS) using thioredoxin as an electron donor.</text>
</comment>
<sequence>MFDLMTAPENAKVKVRASELNGLVSYLPPQEVLRAILAEEFEGGVGVVSSFGTESAVLLHMVAEIDPTTPIVFLDTGMLFPETLAYRDELQKRLGLTDIRVFTPDPEDHARLDPEDMLWSTDVDACCGYRKVAPLAKALEGFGAWINGRKRYHGDTRANLTVVEPDGDRIKVNPLATLDGQEIQSYFIAHHLPLHPLQKLGFSSIGCMPCTSRTAPGEAARAGRWRGSAKTECGIHLSEV</sequence>
<dbReference type="GO" id="GO:0070814">
    <property type="term" value="P:hydrogen sulfide biosynthetic process"/>
    <property type="evidence" value="ECO:0007669"/>
    <property type="project" value="UniProtKB-UniRule"/>
</dbReference>
<keyword evidence="7" id="KW-1185">Reference proteome</keyword>
<dbReference type="KEGG" id="tso:IZ6_25880"/>
<feature type="domain" description="Phosphoadenosine phosphosulphate reductase" evidence="5">
    <location>
        <begin position="47"/>
        <end position="212"/>
    </location>
</feature>
<proteinExistence type="inferred from homology"/>
<evidence type="ECO:0000256" key="3">
    <source>
        <dbReference type="ARBA" id="ARBA00024327"/>
    </source>
</evidence>
<dbReference type="NCBIfam" id="TIGR00434">
    <property type="entry name" value="cysH"/>
    <property type="match status" value="1"/>
</dbReference>
<comment type="cofactor">
    <cofactor evidence="4">
        <name>[4Fe-4S] cluster</name>
        <dbReference type="ChEBI" id="CHEBI:49883"/>
    </cofactor>
    <text evidence="4">Binds 1 [4Fe-4S] cluster per subunit.</text>
</comment>
<keyword evidence="4" id="KW-0963">Cytoplasm</keyword>
<dbReference type="AlphaFoldDB" id="A0A6S6QKL7"/>
<evidence type="ECO:0000313" key="7">
    <source>
        <dbReference type="Proteomes" id="UP000515317"/>
    </source>
</evidence>
<protein>
    <recommendedName>
        <fullName evidence="4">Adenosine 5'-phosphosulfate reductase</fullName>
        <shortName evidence="4">APS reductase</shortName>
        <ecNumber evidence="4">1.8.4.10</ecNumber>
    </recommendedName>
    <alternativeName>
        <fullName evidence="4">5'-adenylylsulfate reductase</fullName>
    </alternativeName>
    <alternativeName>
        <fullName evidence="4">Thioredoxin-dependent 5'-adenylylsulfate reductase</fullName>
    </alternativeName>
</protein>
<dbReference type="Pfam" id="PF01507">
    <property type="entry name" value="PAPS_reduct"/>
    <property type="match status" value="1"/>
</dbReference>
<dbReference type="RefSeq" id="WP_222875473.1">
    <property type="nucleotide sequence ID" value="NZ_AP023361.1"/>
</dbReference>
<dbReference type="GO" id="GO:0005737">
    <property type="term" value="C:cytoplasm"/>
    <property type="evidence" value="ECO:0007669"/>
    <property type="project" value="UniProtKB-SubCell"/>
</dbReference>
<evidence type="ECO:0000313" key="6">
    <source>
        <dbReference type="EMBL" id="BCJ91853.1"/>
    </source>
</evidence>
<dbReference type="GO" id="GO:0004604">
    <property type="term" value="F:phosphoadenylyl-sulfate reductase (thioredoxin) activity"/>
    <property type="evidence" value="ECO:0007669"/>
    <property type="project" value="UniProtKB-UniRule"/>
</dbReference>
<dbReference type="PANTHER" id="PTHR46509">
    <property type="entry name" value="PHOSPHOADENOSINE PHOSPHOSULFATE REDUCTASE"/>
    <property type="match status" value="1"/>
</dbReference>
<dbReference type="GO" id="GO:0043866">
    <property type="term" value="F:adenylyl-sulfate reductase (thioredoxin) activity"/>
    <property type="evidence" value="ECO:0007669"/>
    <property type="project" value="UniProtKB-EC"/>
</dbReference>
<evidence type="ECO:0000256" key="2">
    <source>
        <dbReference type="ARBA" id="ARBA00023002"/>
    </source>
</evidence>
<gene>
    <name evidence="4 6" type="primary">cysH</name>
    <name evidence="6" type="ORF">IZ6_25880</name>
</gene>
<feature type="binding site" evidence="4">
    <location>
        <position position="210"/>
    </location>
    <ligand>
        <name>[4Fe-4S] cluster</name>
        <dbReference type="ChEBI" id="CHEBI:49883"/>
    </ligand>
</feature>
<dbReference type="SUPFAM" id="SSF52402">
    <property type="entry name" value="Adenine nucleotide alpha hydrolases-like"/>
    <property type="match status" value="1"/>
</dbReference>
<organism evidence="6 7">
    <name type="scientific">Terrihabitans soli</name>
    <dbReference type="NCBI Taxonomy" id="708113"/>
    <lineage>
        <taxon>Bacteria</taxon>
        <taxon>Pseudomonadati</taxon>
        <taxon>Pseudomonadota</taxon>
        <taxon>Alphaproteobacteria</taxon>
        <taxon>Hyphomicrobiales</taxon>
        <taxon>Terrihabitans</taxon>
    </lineage>
</organism>
<dbReference type="InterPro" id="IPR002500">
    <property type="entry name" value="PAPS_reduct_dom"/>
</dbReference>
<dbReference type="PANTHER" id="PTHR46509:SF1">
    <property type="entry name" value="PHOSPHOADENOSINE PHOSPHOSULFATE REDUCTASE"/>
    <property type="match status" value="1"/>
</dbReference>
<keyword evidence="2 4" id="KW-0560">Oxidoreductase</keyword>